<dbReference type="SUPFAM" id="SSF54211">
    <property type="entry name" value="Ribosomal protein S5 domain 2-like"/>
    <property type="match status" value="1"/>
</dbReference>
<organism evidence="4 5">
    <name type="scientific">Streptomonospora litoralis</name>
    <dbReference type="NCBI Taxonomy" id="2498135"/>
    <lineage>
        <taxon>Bacteria</taxon>
        <taxon>Bacillati</taxon>
        <taxon>Actinomycetota</taxon>
        <taxon>Actinomycetes</taxon>
        <taxon>Streptosporangiales</taxon>
        <taxon>Nocardiopsidaceae</taxon>
        <taxon>Streptomonospora</taxon>
    </lineage>
</organism>
<dbReference type="RefSeq" id="WP_131096711.1">
    <property type="nucleotide sequence ID" value="NZ_CP036455.1"/>
</dbReference>
<evidence type="ECO:0000259" key="3">
    <source>
        <dbReference type="Pfam" id="PF09186"/>
    </source>
</evidence>
<dbReference type="InterPro" id="IPR020569">
    <property type="entry name" value="UPF0029_Impact_CS"/>
</dbReference>
<name>A0A4P6PVE1_9ACTN</name>
<dbReference type="Gene3D" id="3.30.230.30">
    <property type="entry name" value="Impact, N-terminal domain"/>
    <property type="match status" value="1"/>
</dbReference>
<accession>A0A4P6PVE1</accession>
<dbReference type="OrthoDB" id="9813771at2"/>
<dbReference type="NCBIfam" id="TIGR00257">
    <property type="entry name" value="IMPACT_YIGZ"/>
    <property type="match status" value="1"/>
</dbReference>
<dbReference type="AlphaFoldDB" id="A0A4P6PVE1"/>
<dbReference type="InterPro" id="IPR015796">
    <property type="entry name" value="Impact_YigZ-like"/>
</dbReference>
<proteinExistence type="inferred from homology"/>
<evidence type="ECO:0000256" key="1">
    <source>
        <dbReference type="ARBA" id="ARBA00007665"/>
    </source>
</evidence>
<keyword evidence="5" id="KW-1185">Reference proteome</keyword>
<dbReference type="InterPro" id="IPR035647">
    <property type="entry name" value="EFG_III/V"/>
</dbReference>
<dbReference type="GO" id="GO:0005737">
    <property type="term" value="C:cytoplasm"/>
    <property type="evidence" value="ECO:0007669"/>
    <property type="project" value="TreeGrafter"/>
</dbReference>
<dbReference type="KEGG" id="strr:EKD16_01455"/>
<dbReference type="SUPFAM" id="SSF54980">
    <property type="entry name" value="EF-G C-terminal domain-like"/>
    <property type="match status" value="1"/>
</dbReference>
<protein>
    <submittedName>
        <fullName evidence="4">IMPACT family member YigZ</fullName>
    </submittedName>
</protein>
<feature type="domain" description="UPF0029" evidence="3">
    <location>
        <begin position="138"/>
        <end position="191"/>
    </location>
</feature>
<dbReference type="InterPro" id="IPR023582">
    <property type="entry name" value="Impact"/>
</dbReference>
<dbReference type="InterPro" id="IPR036956">
    <property type="entry name" value="Impact_N_sf"/>
</dbReference>
<dbReference type="InterPro" id="IPR015269">
    <property type="entry name" value="UPF0029_Impact_C"/>
</dbReference>
<comment type="similarity">
    <text evidence="1">Belongs to the IMPACT family.</text>
</comment>
<dbReference type="Proteomes" id="UP000292235">
    <property type="component" value="Chromosome"/>
</dbReference>
<dbReference type="InterPro" id="IPR020568">
    <property type="entry name" value="Ribosomal_Su5_D2-typ_SF"/>
</dbReference>
<dbReference type="InterPro" id="IPR001498">
    <property type="entry name" value="Impact_N"/>
</dbReference>
<dbReference type="PROSITE" id="PS00910">
    <property type="entry name" value="UPF0029"/>
    <property type="match status" value="1"/>
</dbReference>
<evidence type="ECO:0000313" key="4">
    <source>
        <dbReference type="EMBL" id="QBI52108.1"/>
    </source>
</evidence>
<evidence type="ECO:0000313" key="5">
    <source>
        <dbReference type="Proteomes" id="UP000292235"/>
    </source>
</evidence>
<dbReference type="PANTHER" id="PTHR16301">
    <property type="entry name" value="IMPACT-RELATED"/>
    <property type="match status" value="1"/>
</dbReference>
<dbReference type="EMBL" id="CP036455">
    <property type="protein sequence ID" value="QBI52108.1"/>
    <property type="molecule type" value="Genomic_DNA"/>
</dbReference>
<dbReference type="PANTHER" id="PTHR16301:SF20">
    <property type="entry name" value="IMPACT FAMILY MEMBER YIGZ"/>
    <property type="match status" value="1"/>
</dbReference>
<dbReference type="Pfam" id="PF09186">
    <property type="entry name" value="DUF1949"/>
    <property type="match status" value="1"/>
</dbReference>
<reference evidence="4 5" key="1">
    <citation type="submission" date="2019-02" db="EMBL/GenBank/DDBJ databases">
        <authorList>
            <person name="Khodamoradi S."/>
            <person name="Hahnke R.L."/>
            <person name="Kaempfer P."/>
            <person name="Schumann P."/>
            <person name="Rohde M."/>
            <person name="Steinert M."/>
            <person name="Luzhetskyy A."/>
            <person name="Wink J."/>
            <person name="Ruckert C."/>
        </authorList>
    </citation>
    <scope>NUCLEOTIDE SEQUENCE [LARGE SCALE GENOMIC DNA]</scope>
    <source>
        <strain evidence="4 5">M2</strain>
    </source>
</reference>
<dbReference type="GO" id="GO:0006446">
    <property type="term" value="P:regulation of translational initiation"/>
    <property type="evidence" value="ECO:0007669"/>
    <property type="project" value="TreeGrafter"/>
</dbReference>
<evidence type="ECO:0000259" key="2">
    <source>
        <dbReference type="Pfam" id="PF01205"/>
    </source>
</evidence>
<feature type="domain" description="Impact N-terminal" evidence="2">
    <location>
        <begin position="15"/>
        <end position="120"/>
    </location>
</feature>
<dbReference type="Pfam" id="PF01205">
    <property type="entry name" value="Impact_N"/>
    <property type="match status" value="1"/>
</dbReference>
<sequence length="209" mass="22378">MRTIRHGGEYELLIKKSRFVCALQRVGDEDAARRFIAERRRMHWGAAHNCTAYVLGAEGEVQRSGDDGEPSGTAGVPMLEVLRHRGITDTAAVVTRYFGGVKLGAGGLIRAYGNAVAAALDDVGELERRTLRIVTVGADYLLAGKLESDLRESAYRVRDVRYGADVAIDVAVAEHALDGFGDWLAEATGGKAEYGLGGSTTIEVEPGAE</sequence>
<gene>
    <name evidence="4" type="primary">yigZ</name>
    <name evidence="4" type="ORF">EKD16_01455</name>
</gene>